<dbReference type="SMART" id="SM01049">
    <property type="entry name" value="Cache_2"/>
    <property type="match status" value="1"/>
</dbReference>
<evidence type="ECO:0000256" key="7">
    <source>
        <dbReference type="ARBA" id="ARBA00023224"/>
    </source>
</evidence>
<dbReference type="Proteomes" id="UP000189310">
    <property type="component" value="Unassembled WGS sequence"/>
</dbReference>
<dbReference type="Gene3D" id="3.30.450.20">
    <property type="entry name" value="PAS domain"/>
    <property type="match status" value="1"/>
</dbReference>
<keyword evidence="5 10" id="KW-1133">Transmembrane helix</keyword>
<dbReference type="PRINTS" id="PR00260">
    <property type="entry name" value="CHEMTRNSDUCR"/>
</dbReference>
<evidence type="ECO:0000256" key="1">
    <source>
        <dbReference type="ARBA" id="ARBA00004651"/>
    </source>
</evidence>
<evidence type="ECO:0000256" key="10">
    <source>
        <dbReference type="SAM" id="Phobius"/>
    </source>
</evidence>
<dbReference type="InterPro" id="IPR004090">
    <property type="entry name" value="Chemotax_Me-accpt_rcpt"/>
</dbReference>
<feature type="transmembrane region" description="Helical" evidence="10">
    <location>
        <begin position="21"/>
        <end position="44"/>
    </location>
</feature>
<dbReference type="InterPro" id="IPR004089">
    <property type="entry name" value="MCPsignal_dom"/>
</dbReference>
<dbReference type="Pfam" id="PF17200">
    <property type="entry name" value="sCache_2"/>
    <property type="match status" value="1"/>
</dbReference>
<comment type="caution">
    <text evidence="13">The sequence shown here is derived from an EMBL/GenBank/DDBJ whole genome shotgun (WGS) entry which is preliminary data.</text>
</comment>
<dbReference type="PROSITE" id="PS50885">
    <property type="entry name" value="HAMP"/>
    <property type="match status" value="1"/>
</dbReference>
<keyword evidence="3" id="KW-0488">Methylation</keyword>
<comment type="subcellular location">
    <subcellularLocation>
        <location evidence="1">Cell membrane</location>
        <topology evidence="1">Multi-pass membrane protein</topology>
    </subcellularLocation>
</comment>
<gene>
    <name evidence="13" type="ORF">BVL52_19110</name>
</gene>
<dbReference type="EMBL" id="MTLN01000008">
    <property type="protein sequence ID" value="ONN70362.1"/>
    <property type="molecule type" value="Genomic_DNA"/>
</dbReference>
<evidence type="ECO:0000256" key="8">
    <source>
        <dbReference type="ARBA" id="ARBA00029447"/>
    </source>
</evidence>
<dbReference type="InterPro" id="IPR003660">
    <property type="entry name" value="HAMP_dom"/>
</dbReference>
<dbReference type="SUPFAM" id="SSF58104">
    <property type="entry name" value="Methyl-accepting chemotaxis protein (MCP) signaling domain"/>
    <property type="match status" value="1"/>
</dbReference>
<evidence type="ECO:0000259" key="11">
    <source>
        <dbReference type="PROSITE" id="PS50111"/>
    </source>
</evidence>
<feature type="transmembrane region" description="Helical" evidence="10">
    <location>
        <begin position="218"/>
        <end position="241"/>
    </location>
</feature>
<dbReference type="SMART" id="SM00304">
    <property type="entry name" value="HAMP"/>
    <property type="match status" value="2"/>
</dbReference>
<dbReference type="PROSITE" id="PS50111">
    <property type="entry name" value="CHEMOTAXIS_TRANSDUC_2"/>
    <property type="match status" value="1"/>
</dbReference>
<dbReference type="CDD" id="cd06225">
    <property type="entry name" value="HAMP"/>
    <property type="match status" value="1"/>
</dbReference>
<keyword evidence="4 10" id="KW-0812">Transmembrane</keyword>
<dbReference type="CDD" id="cd11386">
    <property type="entry name" value="MCP_signal"/>
    <property type="match status" value="1"/>
</dbReference>
<accession>A0ABX3IPS7</accession>
<dbReference type="Pfam" id="PF00015">
    <property type="entry name" value="MCPsignal"/>
    <property type="match status" value="1"/>
</dbReference>
<dbReference type="Gene3D" id="1.10.287.950">
    <property type="entry name" value="Methyl-accepting chemotaxis protein"/>
    <property type="match status" value="1"/>
</dbReference>
<dbReference type="SMART" id="SM00283">
    <property type="entry name" value="MA"/>
    <property type="match status" value="1"/>
</dbReference>
<evidence type="ECO:0000256" key="3">
    <source>
        <dbReference type="ARBA" id="ARBA00022481"/>
    </source>
</evidence>
<evidence type="ECO:0000256" key="5">
    <source>
        <dbReference type="ARBA" id="ARBA00022989"/>
    </source>
</evidence>
<protein>
    <submittedName>
        <fullName evidence="13">Chemotaxis protein</fullName>
    </submittedName>
</protein>
<evidence type="ECO:0000256" key="4">
    <source>
        <dbReference type="ARBA" id="ARBA00022692"/>
    </source>
</evidence>
<organism evidence="13 14">
    <name type="scientific">Pseudomonas oryzihabitans</name>
    <dbReference type="NCBI Taxonomy" id="47885"/>
    <lineage>
        <taxon>Bacteria</taxon>
        <taxon>Pseudomonadati</taxon>
        <taxon>Pseudomonadota</taxon>
        <taxon>Gammaproteobacteria</taxon>
        <taxon>Pseudomonadales</taxon>
        <taxon>Pseudomonadaceae</taxon>
        <taxon>Pseudomonas</taxon>
    </lineage>
</organism>
<sequence length="572" mass="61077">MPITASALAIKENLVSLKLKVTLLAVLPVCLFTLVLGGLSYWVLHEQALKDVADARERLMVQSRNGLQNTVEAAMTVVKPLYDKAAAGDTEARQEAIRLLSAISYGKDGYIFGYDSNVVRLFKGNDPAGIGKSFKDNRDPSGVYLNQELVRVGKDGSHFSRYSSSLPGNKDVLVPKLAYTDYLPKWDLVIGSAVNLDGVEAEVAAVADQVAKRTQDQLWLIFGTSGVLLVVIGFAAQLFAARTLRPLAQIRENLDDIAAGEGDLTRRLPVNGRDEIGELAAAFNRFVDRIQGTIAQVVDITHQFTGLLDDVAQQAQRTDRDMQRQRSETDQVATAINQMSAAAQEVASSALRASEATRQTEEKGRLARETVATSVARIHELVEEVRQSSVSLDGLKQDVGAIVGVLDVIRAIAEQTNLLALNAAIEAARAGEAGRGFAVVADEVRALASRTQQSTQEIQGMIDRLQQATGRAVGAMERSGGMGEATTAQAEQAGTALAAISELIATINAMNTQIASAAEEQTAVAEEINRSVHTIAGAVDSMAQGAQQGAQSTAGMVGLGERLDGLVRQFRV</sequence>
<evidence type="ECO:0000313" key="14">
    <source>
        <dbReference type="Proteomes" id="UP000189310"/>
    </source>
</evidence>
<proteinExistence type="inferred from homology"/>
<name>A0ABX3IPS7_9PSED</name>
<evidence type="ECO:0000259" key="12">
    <source>
        <dbReference type="PROSITE" id="PS50885"/>
    </source>
</evidence>
<feature type="domain" description="Methyl-accepting transducer" evidence="11">
    <location>
        <begin position="300"/>
        <end position="536"/>
    </location>
</feature>
<dbReference type="Pfam" id="PF00672">
    <property type="entry name" value="HAMP"/>
    <property type="match status" value="1"/>
</dbReference>
<reference evidence="13 14" key="1">
    <citation type="submission" date="2017-01" db="EMBL/GenBank/DDBJ databases">
        <title>Pseudomonas psychrotolerans genome sequencing and assembly.</title>
        <authorList>
            <person name="Vyas B."/>
            <person name="Mayilraj S."/>
        </authorList>
    </citation>
    <scope>NUCLEOTIDE SEQUENCE [LARGE SCALE GENOMIC DNA]</scope>
    <source>
        <strain evidence="13 14">SDS18</strain>
    </source>
</reference>
<keyword evidence="6 10" id="KW-0472">Membrane</keyword>
<keyword evidence="7 9" id="KW-0807">Transducer</keyword>
<dbReference type="PANTHER" id="PTHR32089">
    <property type="entry name" value="METHYL-ACCEPTING CHEMOTAXIS PROTEIN MCPB"/>
    <property type="match status" value="1"/>
</dbReference>
<feature type="domain" description="HAMP" evidence="12">
    <location>
        <begin position="241"/>
        <end position="295"/>
    </location>
</feature>
<evidence type="ECO:0000256" key="2">
    <source>
        <dbReference type="ARBA" id="ARBA00022475"/>
    </source>
</evidence>
<keyword evidence="14" id="KW-1185">Reference proteome</keyword>
<comment type="similarity">
    <text evidence="8">Belongs to the methyl-accepting chemotaxis (MCP) protein family.</text>
</comment>
<evidence type="ECO:0000256" key="6">
    <source>
        <dbReference type="ARBA" id="ARBA00023136"/>
    </source>
</evidence>
<evidence type="ECO:0000256" key="9">
    <source>
        <dbReference type="PROSITE-ProRule" id="PRU00284"/>
    </source>
</evidence>
<evidence type="ECO:0000313" key="13">
    <source>
        <dbReference type="EMBL" id="ONN70362.1"/>
    </source>
</evidence>
<keyword evidence="2" id="KW-1003">Cell membrane</keyword>
<dbReference type="InterPro" id="IPR033480">
    <property type="entry name" value="sCache_2"/>
</dbReference>
<dbReference type="PANTHER" id="PTHR32089:SF119">
    <property type="entry name" value="METHYL-ACCEPTING CHEMOTAXIS PROTEIN CTPL"/>
    <property type="match status" value="1"/>
</dbReference>
<dbReference type="RefSeq" id="WP_042133972.1">
    <property type="nucleotide sequence ID" value="NZ_JAAMRB010000001.1"/>
</dbReference>